<feature type="chain" id="PRO_5018779933" evidence="1">
    <location>
        <begin position="26"/>
        <end position="277"/>
    </location>
</feature>
<dbReference type="InterPro" id="IPR013424">
    <property type="entry name" value="Ice-binding_C"/>
</dbReference>
<evidence type="ECO:0000256" key="1">
    <source>
        <dbReference type="SAM" id="SignalP"/>
    </source>
</evidence>
<evidence type="ECO:0000313" key="3">
    <source>
        <dbReference type="EMBL" id="RVT53435.1"/>
    </source>
</evidence>
<evidence type="ECO:0000313" key="4">
    <source>
        <dbReference type="Proteomes" id="UP000288178"/>
    </source>
</evidence>
<dbReference type="NCBIfam" id="NF033554">
    <property type="entry name" value="floc_PepA"/>
    <property type="match status" value="1"/>
</dbReference>
<dbReference type="EMBL" id="SACT01000001">
    <property type="protein sequence ID" value="RVT53435.1"/>
    <property type="molecule type" value="Genomic_DNA"/>
</dbReference>
<reference evidence="3 4" key="1">
    <citation type="submission" date="2019-01" db="EMBL/GenBank/DDBJ databases">
        <authorList>
            <person name="Chen W.-M."/>
        </authorList>
    </citation>
    <scope>NUCLEOTIDE SEQUENCE [LARGE SCALE GENOMIC DNA]</scope>
    <source>
        <strain evidence="3 4">ICH-3</strain>
    </source>
</reference>
<dbReference type="OrthoDB" id="8771723at2"/>
<feature type="domain" description="Ice-binding protein C-terminal" evidence="2">
    <location>
        <begin position="253"/>
        <end position="275"/>
    </location>
</feature>
<name>A0A3S2VYT9_9BURK</name>
<dbReference type="Proteomes" id="UP000288178">
    <property type="component" value="Unassembled WGS sequence"/>
</dbReference>
<keyword evidence="1" id="KW-0732">Signal</keyword>
<dbReference type="AlphaFoldDB" id="A0A3S2VYT9"/>
<protein>
    <submittedName>
        <fullName evidence="3">Flocculation-associated PEP-CTERM protein PepA</fullName>
    </submittedName>
</protein>
<comment type="caution">
    <text evidence="3">The sequence shown here is derived from an EMBL/GenBank/DDBJ whole genome shotgun (WGS) entry which is preliminary data.</text>
</comment>
<dbReference type="RefSeq" id="WP_128194568.1">
    <property type="nucleotide sequence ID" value="NZ_SACT01000001.1"/>
</dbReference>
<organism evidence="3 4">
    <name type="scientific">Rubrivivax albus</name>
    <dbReference type="NCBI Taxonomy" id="2499835"/>
    <lineage>
        <taxon>Bacteria</taxon>
        <taxon>Pseudomonadati</taxon>
        <taxon>Pseudomonadota</taxon>
        <taxon>Betaproteobacteria</taxon>
        <taxon>Burkholderiales</taxon>
        <taxon>Sphaerotilaceae</taxon>
        <taxon>Rubrivivax</taxon>
    </lineage>
</organism>
<proteinExistence type="predicted"/>
<accession>A0A3S2VYT9</accession>
<gene>
    <name evidence="3" type="primary">pepA</name>
    <name evidence="3" type="ORF">ENE75_00595</name>
</gene>
<feature type="signal peptide" evidence="1">
    <location>
        <begin position="1"/>
        <end position="25"/>
    </location>
</feature>
<evidence type="ECO:0000259" key="2">
    <source>
        <dbReference type="Pfam" id="PF07589"/>
    </source>
</evidence>
<dbReference type="Pfam" id="PF07589">
    <property type="entry name" value="PEP-CTERM"/>
    <property type="match status" value="1"/>
</dbReference>
<keyword evidence="4" id="KW-1185">Reference proteome</keyword>
<dbReference type="NCBIfam" id="TIGR02595">
    <property type="entry name" value="PEP_CTERM"/>
    <property type="match status" value="1"/>
</dbReference>
<sequence>MSLSKSLKAIALAVPLLFGASQAFAAGTPFCVDTTGYDPTDGITGNQVACFGEGAQAGETGFEVRNLNGSYVEKFQAFFVGPQLNFAATILADWNSFVGMNGAGINGTGLDNDYNLYAVVQATGFVSGANSFFATGATLSLFMDANQDADLSLAGIDNGTLAFTGAGAGDVLLASSTTLLSGSGTTSASAGSDGFAVLFDDFVLTATGEDFFIAPRPFYIRVYSDGDINDGTVETVAPGLFEIQGDLSAEFRIPEPGTLALAGLALLGAGVARRRKA</sequence>